<dbReference type="EMBL" id="BMAW01117964">
    <property type="protein sequence ID" value="GFT77621.1"/>
    <property type="molecule type" value="Genomic_DNA"/>
</dbReference>
<protein>
    <submittedName>
        <fullName evidence="2">Uncharacterized protein</fullName>
    </submittedName>
</protein>
<proteinExistence type="predicted"/>
<sequence length="130" mass="15064">GGGRVSHLLRFEASTSLRNRISSLRYLLFFQASRTTFPVIRRIRSRTNGKSQPPFYASVCRGGGKNEAYRNSVPRPLRSDSSLPKSNVIAMPHEENERDSKDWSVFYGEALIVIHFWRGFVHRSFFREEK</sequence>
<dbReference type="Proteomes" id="UP000887013">
    <property type="component" value="Unassembled WGS sequence"/>
</dbReference>
<dbReference type="AlphaFoldDB" id="A0A8X6PLL7"/>
<accession>A0A8X6PLL7</accession>
<keyword evidence="3" id="KW-1185">Reference proteome</keyword>
<feature type="non-terminal residue" evidence="2">
    <location>
        <position position="1"/>
    </location>
</feature>
<gene>
    <name evidence="2" type="ORF">NPIL_663381</name>
</gene>
<reference evidence="2" key="1">
    <citation type="submission" date="2020-08" db="EMBL/GenBank/DDBJ databases">
        <title>Multicomponent nature underlies the extraordinary mechanical properties of spider dragline silk.</title>
        <authorList>
            <person name="Kono N."/>
            <person name="Nakamura H."/>
            <person name="Mori M."/>
            <person name="Yoshida Y."/>
            <person name="Ohtoshi R."/>
            <person name="Malay A.D."/>
            <person name="Moran D.A.P."/>
            <person name="Tomita M."/>
            <person name="Numata K."/>
            <person name="Arakawa K."/>
        </authorList>
    </citation>
    <scope>NUCLEOTIDE SEQUENCE</scope>
</reference>
<organism evidence="2 3">
    <name type="scientific">Nephila pilipes</name>
    <name type="common">Giant wood spider</name>
    <name type="synonym">Nephila maculata</name>
    <dbReference type="NCBI Taxonomy" id="299642"/>
    <lineage>
        <taxon>Eukaryota</taxon>
        <taxon>Metazoa</taxon>
        <taxon>Ecdysozoa</taxon>
        <taxon>Arthropoda</taxon>
        <taxon>Chelicerata</taxon>
        <taxon>Arachnida</taxon>
        <taxon>Araneae</taxon>
        <taxon>Araneomorphae</taxon>
        <taxon>Entelegynae</taxon>
        <taxon>Araneoidea</taxon>
        <taxon>Nephilidae</taxon>
        <taxon>Nephila</taxon>
    </lineage>
</organism>
<name>A0A8X6PLL7_NEPPI</name>
<dbReference type="OrthoDB" id="10567166at2759"/>
<evidence type="ECO:0000313" key="3">
    <source>
        <dbReference type="Proteomes" id="UP000887013"/>
    </source>
</evidence>
<comment type="caution">
    <text evidence="2">The sequence shown here is derived from an EMBL/GenBank/DDBJ whole genome shotgun (WGS) entry which is preliminary data.</text>
</comment>
<feature type="region of interest" description="Disordered" evidence="1">
    <location>
        <begin position="63"/>
        <end position="97"/>
    </location>
</feature>
<evidence type="ECO:0000256" key="1">
    <source>
        <dbReference type="SAM" id="MobiDB-lite"/>
    </source>
</evidence>
<evidence type="ECO:0000313" key="2">
    <source>
        <dbReference type="EMBL" id="GFT77621.1"/>
    </source>
</evidence>